<dbReference type="SUPFAM" id="SSF53756">
    <property type="entry name" value="UDP-Glycosyltransferase/glycogen phosphorylase"/>
    <property type="match status" value="1"/>
</dbReference>
<dbReference type="AlphaFoldDB" id="B3EFA0"/>
<sequence>MHIGIDFTHDLNHSGIGTYSRSLTDAMIRIEPENRYTVLTLRKKTAKIIQHFNDKDLPNFSDPFPNPLMFGSTWIPLIMQYHKTLWKNNAQKYDLVHFTHQSYFVPGIPNATLTIHDIIPLYNRSFTNIDTGNKIFQALKIAIRQAPQIFVPTEFVRQELLNYFPESKNKITVTYEGSKPVFRKMPADGSVLQRHGLNPAAPFFLYVGRYEERKNLDRLMQAYSGLSPSAKKEIRLVLVCPAGKKSSEMLQNRIADLKLDRNVLHLKNVSDQELAHFYNAALALVFVSLSEGFGLPLLEAMNCGCPAVISNTSALPEISGGSSILVNPADVESIRSGMIQISEDTQIRRRLSEKGLQQANLFSWENAARLTLAGYRKI</sequence>
<dbReference type="RefSeq" id="WP_012465264.1">
    <property type="nucleotide sequence ID" value="NC_010803.1"/>
</dbReference>
<dbReference type="STRING" id="290315.Clim_0289"/>
<feature type="domain" description="Glycosyl transferase family 1" evidence="2">
    <location>
        <begin position="194"/>
        <end position="356"/>
    </location>
</feature>
<evidence type="ECO:0000313" key="5">
    <source>
        <dbReference type="Proteomes" id="UP000008841"/>
    </source>
</evidence>
<dbReference type="Pfam" id="PF13439">
    <property type="entry name" value="Glyco_transf_4"/>
    <property type="match status" value="1"/>
</dbReference>
<name>B3EFA0_CHLL2</name>
<dbReference type="GO" id="GO:0016757">
    <property type="term" value="F:glycosyltransferase activity"/>
    <property type="evidence" value="ECO:0007669"/>
    <property type="project" value="InterPro"/>
</dbReference>
<proteinExistence type="predicted"/>
<dbReference type="EMBL" id="CP001097">
    <property type="protein sequence ID" value="ACD89383.1"/>
    <property type="molecule type" value="Genomic_DNA"/>
</dbReference>
<dbReference type="InterPro" id="IPR001296">
    <property type="entry name" value="Glyco_trans_1"/>
</dbReference>
<evidence type="ECO:0000259" key="2">
    <source>
        <dbReference type="Pfam" id="PF00534"/>
    </source>
</evidence>
<dbReference type="CDD" id="cd03809">
    <property type="entry name" value="GT4_MtfB-like"/>
    <property type="match status" value="1"/>
</dbReference>
<dbReference type="PANTHER" id="PTHR46401:SF2">
    <property type="entry name" value="GLYCOSYLTRANSFERASE WBBK-RELATED"/>
    <property type="match status" value="1"/>
</dbReference>
<evidence type="ECO:0000256" key="1">
    <source>
        <dbReference type="ARBA" id="ARBA00022679"/>
    </source>
</evidence>
<dbReference type="PANTHER" id="PTHR46401">
    <property type="entry name" value="GLYCOSYLTRANSFERASE WBBK-RELATED"/>
    <property type="match status" value="1"/>
</dbReference>
<reference evidence="4 5" key="1">
    <citation type="submission" date="2008-05" db="EMBL/GenBank/DDBJ databases">
        <title>Complete sequence of Chlorobium limicola DSM 245.</title>
        <authorList>
            <consortium name="US DOE Joint Genome Institute"/>
            <person name="Lucas S."/>
            <person name="Copeland A."/>
            <person name="Lapidus A."/>
            <person name="Glavina del Rio T."/>
            <person name="Dalin E."/>
            <person name="Tice H."/>
            <person name="Bruce D."/>
            <person name="Goodwin L."/>
            <person name="Pitluck S."/>
            <person name="Schmutz J."/>
            <person name="Larimer F."/>
            <person name="Land M."/>
            <person name="Hauser L."/>
            <person name="Kyrpides N."/>
            <person name="Ovchinnikova G."/>
            <person name="Zhao F."/>
            <person name="Li T."/>
            <person name="Liu Z."/>
            <person name="Overmann J."/>
            <person name="Bryant D.A."/>
            <person name="Richardson P."/>
        </authorList>
    </citation>
    <scope>NUCLEOTIDE SEQUENCE [LARGE SCALE GENOMIC DNA]</scope>
    <source>
        <strain evidence="5">DSM 245 / NBRC 103803 / 6330</strain>
    </source>
</reference>
<keyword evidence="1 4" id="KW-0808">Transferase</keyword>
<accession>B3EFA0</accession>
<evidence type="ECO:0000259" key="3">
    <source>
        <dbReference type="Pfam" id="PF13439"/>
    </source>
</evidence>
<dbReference type="Gene3D" id="3.40.50.2000">
    <property type="entry name" value="Glycogen Phosphorylase B"/>
    <property type="match status" value="2"/>
</dbReference>
<dbReference type="HOGENOM" id="CLU_009583_27_6_10"/>
<dbReference type="CAZy" id="GT4">
    <property type="family name" value="Glycosyltransferase Family 4"/>
</dbReference>
<dbReference type="FunFam" id="3.40.50.2000:FF:000119">
    <property type="entry name" value="Glycosyl transferase group 1"/>
    <property type="match status" value="1"/>
</dbReference>
<gene>
    <name evidence="4" type="ordered locus">Clim_0289</name>
</gene>
<dbReference type="Proteomes" id="UP000008841">
    <property type="component" value="Chromosome"/>
</dbReference>
<feature type="domain" description="Glycosyltransferase subfamily 4-like N-terminal" evidence="3">
    <location>
        <begin position="15"/>
        <end position="177"/>
    </location>
</feature>
<evidence type="ECO:0000313" key="4">
    <source>
        <dbReference type="EMBL" id="ACD89383.1"/>
    </source>
</evidence>
<dbReference type="OrthoDB" id="9801609at2"/>
<organism evidence="4 5">
    <name type="scientific">Chlorobium limicola (strain DSM 245 / NBRC 103803 / 6330)</name>
    <dbReference type="NCBI Taxonomy" id="290315"/>
    <lineage>
        <taxon>Bacteria</taxon>
        <taxon>Pseudomonadati</taxon>
        <taxon>Chlorobiota</taxon>
        <taxon>Chlorobiia</taxon>
        <taxon>Chlorobiales</taxon>
        <taxon>Chlorobiaceae</taxon>
        <taxon>Chlorobium/Pelodictyon group</taxon>
        <taxon>Chlorobium</taxon>
    </lineage>
</organism>
<dbReference type="eggNOG" id="COG0438">
    <property type="taxonomic scope" value="Bacteria"/>
</dbReference>
<dbReference type="Pfam" id="PF00534">
    <property type="entry name" value="Glycos_transf_1"/>
    <property type="match status" value="1"/>
</dbReference>
<protein>
    <submittedName>
        <fullName evidence="4">Glycosyl transferase group 1</fullName>
    </submittedName>
</protein>
<dbReference type="KEGG" id="cli:Clim_0289"/>
<dbReference type="InterPro" id="IPR028098">
    <property type="entry name" value="Glyco_trans_4-like_N"/>
</dbReference>